<protein>
    <submittedName>
        <fullName evidence="4">Putative deoxyribonuclease YcfH</fullName>
    </submittedName>
</protein>
<feature type="binding site" evidence="3">
    <location>
        <position position="141"/>
    </location>
    <ligand>
        <name>a divalent metal cation</name>
        <dbReference type="ChEBI" id="CHEBI:60240"/>
        <label>2</label>
    </ligand>
</feature>
<evidence type="ECO:0000256" key="1">
    <source>
        <dbReference type="ARBA" id="ARBA00022723"/>
    </source>
</evidence>
<name>A0A3E2BJW6_9BACT</name>
<dbReference type="SUPFAM" id="SSF51556">
    <property type="entry name" value="Metallo-dependent hydrolases"/>
    <property type="match status" value="1"/>
</dbReference>
<dbReference type="InterPro" id="IPR015991">
    <property type="entry name" value="TatD/YcfH-like"/>
</dbReference>
<dbReference type="Pfam" id="PF01026">
    <property type="entry name" value="TatD_DNase"/>
    <property type="match status" value="1"/>
</dbReference>
<dbReference type="EMBL" id="QUAH01000013">
    <property type="protein sequence ID" value="RFT15033.1"/>
    <property type="molecule type" value="Genomic_DNA"/>
</dbReference>
<dbReference type="PANTHER" id="PTHR46124">
    <property type="entry name" value="D-AMINOACYL-TRNA DEACYLASE"/>
    <property type="match status" value="1"/>
</dbReference>
<dbReference type="Gene3D" id="3.20.20.140">
    <property type="entry name" value="Metal-dependent hydrolases"/>
    <property type="match status" value="1"/>
</dbReference>
<evidence type="ECO:0000256" key="3">
    <source>
        <dbReference type="PIRSR" id="PIRSR005902-1"/>
    </source>
</evidence>
<reference evidence="4 5" key="1">
    <citation type="submission" date="2018-08" db="EMBL/GenBank/DDBJ databases">
        <title>Genome analysis of the thermophilic bacterium of the candidate phylum Aminicenantes from deep subsurface aquifer revealed its physiology and ecological role.</title>
        <authorList>
            <person name="Kadnikov V.V."/>
            <person name="Mardanov A.V."/>
            <person name="Beletsky A.V."/>
            <person name="Karnachuk O.V."/>
            <person name="Ravin N.V."/>
        </authorList>
    </citation>
    <scope>NUCLEOTIDE SEQUENCE [LARGE SCALE GENOMIC DNA]</scope>
    <source>
        <strain evidence="4">BY38</strain>
    </source>
</reference>
<feature type="binding site" evidence="3">
    <location>
        <position position="215"/>
    </location>
    <ligand>
        <name>a divalent metal cation</name>
        <dbReference type="ChEBI" id="CHEBI:60240"/>
        <label>1</label>
    </ligand>
</feature>
<dbReference type="InterPro" id="IPR001130">
    <property type="entry name" value="TatD-like"/>
</dbReference>
<dbReference type="NCBIfam" id="TIGR00010">
    <property type="entry name" value="YchF/TatD family DNA exonuclease"/>
    <property type="match status" value="1"/>
</dbReference>
<dbReference type="InterPro" id="IPR032466">
    <property type="entry name" value="Metal_Hydrolase"/>
</dbReference>
<dbReference type="AlphaFoldDB" id="A0A3E2BJW6"/>
<comment type="caution">
    <text evidence="4">The sequence shown here is derived from an EMBL/GenBank/DDBJ whole genome shotgun (WGS) entry which is preliminary data.</text>
</comment>
<dbReference type="FunFam" id="3.20.20.140:FF:000005">
    <property type="entry name" value="TatD family hydrolase"/>
    <property type="match status" value="1"/>
</dbReference>
<feature type="binding site" evidence="3">
    <location>
        <position position="165"/>
    </location>
    <ligand>
        <name>a divalent metal cation</name>
        <dbReference type="ChEBI" id="CHEBI:60240"/>
        <label>2</label>
    </ligand>
</feature>
<feature type="binding site" evidence="3">
    <location>
        <position position="105"/>
    </location>
    <ligand>
        <name>a divalent metal cation</name>
        <dbReference type="ChEBI" id="CHEBI:60240"/>
        <label>1</label>
    </ligand>
</feature>
<dbReference type="CDD" id="cd01310">
    <property type="entry name" value="TatD_DNAse"/>
    <property type="match status" value="1"/>
</dbReference>
<keyword evidence="2" id="KW-0378">Hydrolase</keyword>
<organism evidence="4 5">
    <name type="scientific">Candidatus Saccharicenans subterraneus</name>
    <dbReference type="NCBI Taxonomy" id="2508984"/>
    <lineage>
        <taxon>Bacteria</taxon>
        <taxon>Candidatus Aminicenantota</taxon>
        <taxon>Candidatus Aminicenantia</taxon>
        <taxon>Candidatus Aminicenantales</taxon>
        <taxon>Candidatus Saccharicenantaceae</taxon>
        <taxon>Candidatus Saccharicenans</taxon>
    </lineage>
</organism>
<evidence type="ECO:0000313" key="4">
    <source>
        <dbReference type="EMBL" id="RFT15033.1"/>
    </source>
</evidence>
<dbReference type="GO" id="GO:0016788">
    <property type="term" value="F:hydrolase activity, acting on ester bonds"/>
    <property type="evidence" value="ECO:0007669"/>
    <property type="project" value="InterPro"/>
</dbReference>
<feature type="binding site" evidence="3">
    <location>
        <position position="17"/>
    </location>
    <ligand>
        <name>a divalent metal cation</name>
        <dbReference type="ChEBI" id="CHEBI:60240"/>
        <label>1</label>
    </ligand>
</feature>
<proteinExistence type="predicted"/>
<dbReference type="PANTHER" id="PTHR46124:SF2">
    <property type="entry name" value="D-AMINOACYL-TRNA DEACYLASE"/>
    <property type="match status" value="1"/>
</dbReference>
<dbReference type="PIRSF" id="PIRSF005902">
    <property type="entry name" value="DNase_TatD"/>
    <property type="match status" value="1"/>
</dbReference>
<evidence type="ECO:0000256" key="2">
    <source>
        <dbReference type="ARBA" id="ARBA00022801"/>
    </source>
</evidence>
<accession>A0A3E2BJW6</accession>
<dbReference type="PROSITE" id="PS01091">
    <property type="entry name" value="TATD_3"/>
    <property type="match status" value="1"/>
</dbReference>
<feature type="binding site" evidence="3">
    <location>
        <position position="19"/>
    </location>
    <ligand>
        <name>a divalent metal cation</name>
        <dbReference type="ChEBI" id="CHEBI:60240"/>
        <label>1</label>
    </ligand>
</feature>
<keyword evidence="1 3" id="KW-0479">Metal-binding</keyword>
<dbReference type="GO" id="GO:0004536">
    <property type="term" value="F:DNA nuclease activity"/>
    <property type="evidence" value="ECO:0007669"/>
    <property type="project" value="InterPro"/>
</dbReference>
<dbReference type="InterPro" id="IPR018228">
    <property type="entry name" value="DNase_TatD-rel_CS"/>
</dbReference>
<gene>
    <name evidence="4" type="ORF">OP8BY_0664</name>
</gene>
<dbReference type="GO" id="GO:0005829">
    <property type="term" value="C:cytosol"/>
    <property type="evidence" value="ECO:0007669"/>
    <property type="project" value="TreeGrafter"/>
</dbReference>
<evidence type="ECO:0000313" key="5">
    <source>
        <dbReference type="Proteomes" id="UP000257323"/>
    </source>
</evidence>
<dbReference type="GO" id="GO:0046872">
    <property type="term" value="F:metal ion binding"/>
    <property type="evidence" value="ECO:0007669"/>
    <property type="project" value="UniProtKB-KW"/>
</dbReference>
<sequence length="280" mass="31363">MESAINRTPKISLVDSHAHLDMPDFNRDRAQVIERARSSSVNWILCPLDLCSKESLRNGLRLRQDSEHLFLAAGVHPHQASQFHPGHLETIRQMAEDKKILAIGEIGLDFHYNFSPPEKQLEVFRAQLELAAELKLPVIIHSRLAEKKLLEMVPSSGFAPGGILHCYTESLATARAMIERGFLISFSGILTYPRAGDLREVARSLPLDRLLVETDSPYLTPEPEKQTNRRNEPAFVVSTARRLAELHRVSLEKVAEATTANFLSLFKLQNKAAGDKMGKA</sequence>
<dbReference type="PROSITE" id="PS01137">
    <property type="entry name" value="TATD_1"/>
    <property type="match status" value="1"/>
</dbReference>
<dbReference type="Proteomes" id="UP000257323">
    <property type="component" value="Unassembled WGS sequence"/>
</dbReference>